<dbReference type="eggNOG" id="COG2268">
    <property type="taxonomic scope" value="Bacteria"/>
</dbReference>
<reference evidence="2 3" key="1">
    <citation type="submission" date="2014-05" db="EMBL/GenBank/DDBJ databases">
        <title>Draft genome sequence of Amycolatopsis rifamycinica DSM 46095.</title>
        <authorList>
            <person name="Lal R."/>
            <person name="Saxena A."/>
            <person name="Kumari R."/>
            <person name="Mukherjee U."/>
            <person name="Singh P."/>
            <person name="Sangwan N."/>
            <person name="Mahato N.K."/>
        </authorList>
    </citation>
    <scope>NUCLEOTIDE SEQUENCE [LARGE SCALE GENOMIC DNA]</scope>
    <source>
        <strain evidence="2 3">DSM 46095</strain>
    </source>
</reference>
<name>A0A066UCY3_9PSEU</name>
<dbReference type="AlphaFoldDB" id="A0A066UCY3"/>
<feature type="region of interest" description="Disordered" evidence="1">
    <location>
        <begin position="104"/>
        <end position="127"/>
    </location>
</feature>
<proteinExistence type="predicted"/>
<feature type="region of interest" description="Disordered" evidence="1">
    <location>
        <begin position="52"/>
        <end position="73"/>
    </location>
</feature>
<sequence>MENTVSEPEAVPESDIRFPIVLRGYDRRQVDEYVRLAEKRVDRHEKARRVAERRLAKAQVPAPRAPEPDGAAGLGRRIEKILQVAKSEAAEIKEQARKESEELLAAAEKTAAEAQRAREETERAAEQEAQLIISRAEEEAAAIRAAHQAVLSQLSHIADGVEELRIRYAGEAGAEAGDPAEPETVDSVPSPA</sequence>
<feature type="compositionally biased region" description="Basic and acidic residues" evidence="1">
    <location>
        <begin position="115"/>
        <end position="126"/>
    </location>
</feature>
<dbReference type="RefSeq" id="WP_043779174.1">
    <property type="nucleotide sequence ID" value="NZ_JMQI01000024.1"/>
</dbReference>
<protein>
    <recommendedName>
        <fullName evidence="4">Cell division protein DivIVA</fullName>
    </recommendedName>
</protein>
<evidence type="ECO:0008006" key="4">
    <source>
        <dbReference type="Google" id="ProtNLM"/>
    </source>
</evidence>
<accession>A0A066UCY3</accession>
<evidence type="ECO:0000313" key="2">
    <source>
        <dbReference type="EMBL" id="KDN22009.1"/>
    </source>
</evidence>
<keyword evidence="3" id="KW-1185">Reference proteome</keyword>
<feature type="compositionally biased region" description="Low complexity" evidence="1">
    <location>
        <begin position="104"/>
        <end position="114"/>
    </location>
</feature>
<comment type="caution">
    <text evidence="2">The sequence shown here is derived from an EMBL/GenBank/DDBJ whole genome shotgun (WGS) entry which is preliminary data.</text>
</comment>
<organism evidence="2 3">
    <name type="scientific">Amycolatopsis rifamycinica</name>
    <dbReference type="NCBI Taxonomy" id="287986"/>
    <lineage>
        <taxon>Bacteria</taxon>
        <taxon>Bacillati</taxon>
        <taxon>Actinomycetota</taxon>
        <taxon>Actinomycetes</taxon>
        <taxon>Pseudonocardiales</taxon>
        <taxon>Pseudonocardiaceae</taxon>
        <taxon>Amycolatopsis</taxon>
    </lineage>
</organism>
<dbReference type="EMBL" id="JMQI01000024">
    <property type="protein sequence ID" value="KDN22009.1"/>
    <property type="molecule type" value="Genomic_DNA"/>
</dbReference>
<gene>
    <name evidence="2" type="ORF">DV20_11520</name>
</gene>
<evidence type="ECO:0000256" key="1">
    <source>
        <dbReference type="SAM" id="MobiDB-lite"/>
    </source>
</evidence>
<dbReference type="STRING" id="287986.DV20_11520"/>
<feature type="region of interest" description="Disordered" evidence="1">
    <location>
        <begin position="172"/>
        <end position="192"/>
    </location>
</feature>
<dbReference type="OrthoDB" id="3209732at2"/>
<evidence type="ECO:0000313" key="3">
    <source>
        <dbReference type="Proteomes" id="UP000027345"/>
    </source>
</evidence>
<dbReference type="Proteomes" id="UP000027345">
    <property type="component" value="Unassembled WGS sequence"/>
</dbReference>